<dbReference type="InterPro" id="IPR000182">
    <property type="entry name" value="GNAT_dom"/>
</dbReference>
<dbReference type="SUPFAM" id="SSF55729">
    <property type="entry name" value="Acyl-CoA N-acyltransferases (Nat)"/>
    <property type="match status" value="1"/>
</dbReference>
<dbReference type="EMBL" id="MGBR01000001">
    <property type="protein sequence ID" value="OGK73357.1"/>
    <property type="molecule type" value="Genomic_DNA"/>
</dbReference>
<evidence type="ECO:0000259" key="1">
    <source>
        <dbReference type="Pfam" id="PF00583"/>
    </source>
</evidence>
<dbReference type="Pfam" id="PF00583">
    <property type="entry name" value="Acetyltransf_1"/>
    <property type="match status" value="1"/>
</dbReference>
<gene>
    <name evidence="2" type="ORF">A3K52_01010</name>
</gene>
<protein>
    <recommendedName>
        <fullName evidence="1">N-acetyltransferase domain-containing protein</fullName>
    </recommendedName>
</protein>
<dbReference type="Gene3D" id="3.40.630.30">
    <property type="match status" value="1"/>
</dbReference>
<dbReference type="GO" id="GO:0016747">
    <property type="term" value="F:acyltransferase activity, transferring groups other than amino-acyl groups"/>
    <property type="evidence" value="ECO:0007669"/>
    <property type="project" value="InterPro"/>
</dbReference>
<organism evidence="2 3">
    <name type="scientific">Candidatus Roizmanbacteria bacterium RIFOXYD1_FULL_38_12</name>
    <dbReference type="NCBI Taxonomy" id="1802093"/>
    <lineage>
        <taxon>Bacteria</taxon>
        <taxon>Candidatus Roizmaniibacteriota</taxon>
    </lineage>
</organism>
<proteinExistence type="predicted"/>
<name>A0A1F7KZQ7_9BACT</name>
<evidence type="ECO:0000313" key="2">
    <source>
        <dbReference type="EMBL" id="OGK73357.1"/>
    </source>
</evidence>
<evidence type="ECO:0000313" key="3">
    <source>
        <dbReference type="Proteomes" id="UP000177050"/>
    </source>
</evidence>
<dbReference type="AlphaFoldDB" id="A0A1F7KZQ7"/>
<dbReference type="InterPro" id="IPR016181">
    <property type="entry name" value="Acyl_CoA_acyltransferase"/>
</dbReference>
<sequence length="158" mass="17281">MYQLEPNILKAYLDHGLACVVIGGIDEHLVGFVKADPIVKQNDLFLSAADNPKLIFHQIANGEAALVAFEVGSRVVAPPYQGKGLGTQLKQLIAESIASQFPGIPIFSVVASDNKPSIKSNMNAGWMYMTEEELKNQTDGLGIFDDWTQQSVIFQYIP</sequence>
<dbReference type="Proteomes" id="UP000177050">
    <property type="component" value="Unassembled WGS sequence"/>
</dbReference>
<comment type="caution">
    <text evidence="2">The sequence shown here is derived from an EMBL/GenBank/DDBJ whole genome shotgun (WGS) entry which is preliminary data.</text>
</comment>
<feature type="domain" description="N-acetyltransferase" evidence="1">
    <location>
        <begin position="15"/>
        <end position="119"/>
    </location>
</feature>
<reference evidence="2 3" key="1">
    <citation type="journal article" date="2016" name="Nat. Commun.">
        <title>Thousands of microbial genomes shed light on interconnected biogeochemical processes in an aquifer system.</title>
        <authorList>
            <person name="Anantharaman K."/>
            <person name="Brown C.T."/>
            <person name="Hug L.A."/>
            <person name="Sharon I."/>
            <person name="Castelle C.J."/>
            <person name="Probst A.J."/>
            <person name="Thomas B.C."/>
            <person name="Singh A."/>
            <person name="Wilkins M.J."/>
            <person name="Karaoz U."/>
            <person name="Brodie E.L."/>
            <person name="Williams K.H."/>
            <person name="Hubbard S.S."/>
            <person name="Banfield J.F."/>
        </authorList>
    </citation>
    <scope>NUCLEOTIDE SEQUENCE [LARGE SCALE GENOMIC DNA]</scope>
</reference>
<accession>A0A1F7KZQ7</accession>